<feature type="domain" description="UDP-N-acetylglucosamine 2-epimerase" evidence="1">
    <location>
        <begin position="24"/>
        <end position="367"/>
    </location>
</feature>
<gene>
    <name evidence="2" type="primary">neuC</name>
    <name evidence="2" type="ORF">LS74_008395</name>
</gene>
<reference evidence="2 3" key="1">
    <citation type="journal article" date="2014" name="Genome Announc.">
        <title>Draft genome sequences of eight enterohepatic helicobacter species isolated from both laboratory and wild rodents.</title>
        <authorList>
            <person name="Sheh A."/>
            <person name="Shen Z."/>
            <person name="Fox J.G."/>
        </authorList>
    </citation>
    <scope>NUCLEOTIDE SEQUENCE [LARGE SCALE GENOMIC DNA]</scope>
    <source>
        <strain evidence="2 3">MIT 96-1001</strain>
    </source>
</reference>
<protein>
    <submittedName>
        <fullName evidence="2">UDP-N-acetylglucosamine 2-epimerase (Hydrolyzing)</fullName>
        <ecNumber evidence="2">3.2.1.183</ecNumber>
    </submittedName>
</protein>
<dbReference type="AlphaFoldDB" id="A0A4U8SZ46"/>
<sequence>MKKILAFSSIRSEYDLLSPLYKLLTQDSQIDFRLLVSGAHLSHIYGYSVKEIEKDNIPILAKIETLLASDSKISRIKSASLLLQNSLEIIADFAPDVLCYAGDREDVMIYSMISGYLGIPSIHFFGGDHVRDGYIDNPIRHATSKLSSLHFVSCEAHLKRLVAMGEARERIYNIGSIALDKFVDFNPMPLKQIFSKFNREQFERFAILIFHPVTQEAGIVDVIFTNILESLQEANIGAFVSYPNVDYGNQKLIATIERFKTHQNFIFYANIDRDLFLSIYKQAEFIIGNSSSGIGEAASIPIPAINVGMRQTGRMADKNVIFCSSNKQDIKDSITKATSIAFRESIQNIQNSYGDGRSAKRAYELIKTLDFSQFLSKKEDPLDQTLR</sequence>
<name>A0A4U8SZ46_9HELI</name>
<dbReference type="Proteomes" id="UP000029921">
    <property type="component" value="Unassembled WGS sequence"/>
</dbReference>
<dbReference type="RefSeq" id="WP_034589391.1">
    <property type="nucleotide sequence ID" value="NZ_JRPE02000013.1"/>
</dbReference>
<dbReference type="InterPro" id="IPR003331">
    <property type="entry name" value="UDP_GlcNAc_Epimerase_2_dom"/>
</dbReference>
<dbReference type="SUPFAM" id="SSF53756">
    <property type="entry name" value="UDP-Glycosyltransferase/glycogen phosphorylase"/>
    <property type="match status" value="1"/>
</dbReference>
<dbReference type="Pfam" id="PF02350">
    <property type="entry name" value="Epimerase_2"/>
    <property type="match status" value="1"/>
</dbReference>
<dbReference type="EMBL" id="JRPE02000013">
    <property type="protein sequence ID" value="TLD91497.1"/>
    <property type="molecule type" value="Genomic_DNA"/>
</dbReference>
<evidence type="ECO:0000313" key="3">
    <source>
        <dbReference type="Proteomes" id="UP000029921"/>
    </source>
</evidence>
<proteinExistence type="predicted"/>
<dbReference type="InterPro" id="IPR029767">
    <property type="entry name" value="WecB-like"/>
</dbReference>
<keyword evidence="3" id="KW-1185">Reference proteome</keyword>
<keyword evidence="2" id="KW-0378">Hydrolase</keyword>
<evidence type="ECO:0000313" key="2">
    <source>
        <dbReference type="EMBL" id="TLD91497.1"/>
    </source>
</evidence>
<comment type="caution">
    <text evidence="2">The sequence shown here is derived from an EMBL/GenBank/DDBJ whole genome shotgun (WGS) entry which is preliminary data.</text>
</comment>
<evidence type="ECO:0000259" key="1">
    <source>
        <dbReference type="Pfam" id="PF02350"/>
    </source>
</evidence>
<dbReference type="NCBIfam" id="TIGR03568">
    <property type="entry name" value="NeuC_NnaA"/>
    <property type="match status" value="1"/>
</dbReference>
<dbReference type="GO" id="GO:0004553">
    <property type="term" value="F:hydrolase activity, hydrolyzing O-glycosyl compounds"/>
    <property type="evidence" value="ECO:0007669"/>
    <property type="project" value="InterPro"/>
</dbReference>
<dbReference type="PANTHER" id="PTHR43174">
    <property type="entry name" value="UDP-N-ACETYLGLUCOSAMINE 2-EPIMERASE"/>
    <property type="match status" value="1"/>
</dbReference>
<dbReference type="Gene3D" id="3.40.50.2000">
    <property type="entry name" value="Glycogen Phosphorylase B"/>
    <property type="match status" value="2"/>
</dbReference>
<accession>A0A4U8SZ46</accession>
<dbReference type="InterPro" id="IPR020004">
    <property type="entry name" value="UDP-GlcNAc_Epase"/>
</dbReference>
<dbReference type="EC" id="3.2.1.183" evidence="2"/>
<keyword evidence="2" id="KW-0326">Glycosidase</keyword>
<organism evidence="2 3">
    <name type="scientific">Helicobacter magdeburgensis</name>
    <dbReference type="NCBI Taxonomy" id="471858"/>
    <lineage>
        <taxon>Bacteria</taxon>
        <taxon>Pseudomonadati</taxon>
        <taxon>Campylobacterota</taxon>
        <taxon>Epsilonproteobacteria</taxon>
        <taxon>Campylobacterales</taxon>
        <taxon>Helicobacteraceae</taxon>
        <taxon>Helicobacter</taxon>
    </lineage>
</organism>
<dbReference type="PANTHER" id="PTHR43174:SF3">
    <property type="entry name" value="UDP-N-ACETYLGLUCOSAMINE 2-EPIMERASE"/>
    <property type="match status" value="1"/>
</dbReference>
<dbReference type="GO" id="GO:0006047">
    <property type="term" value="P:UDP-N-acetylglucosamine metabolic process"/>
    <property type="evidence" value="ECO:0007669"/>
    <property type="project" value="InterPro"/>
</dbReference>